<dbReference type="PROSITE" id="PS50102">
    <property type="entry name" value="RRM"/>
    <property type="match status" value="1"/>
</dbReference>
<accession>A0A427Y1J7</accession>
<comment type="subcellular location">
    <subcellularLocation>
        <location evidence="1">Nucleus</location>
    </subcellularLocation>
</comment>
<feature type="compositionally biased region" description="Low complexity" evidence="11">
    <location>
        <begin position="323"/>
        <end position="338"/>
    </location>
</feature>
<evidence type="ECO:0000259" key="12">
    <source>
        <dbReference type="PROSITE" id="PS50102"/>
    </source>
</evidence>
<keyword evidence="3" id="KW-0479">Metal-binding</keyword>
<name>A0A427Y1J7_9TREE</name>
<keyword evidence="2" id="KW-0507">mRNA processing</keyword>
<dbReference type="RefSeq" id="XP_028478405.1">
    <property type="nucleotide sequence ID" value="XM_028621953.1"/>
</dbReference>
<dbReference type="InterPro" id="IPR000504">
    <property type="entry name" value="RRM_dom"/>
</dbReference>
<protein>
    <submittedName>
        <fullName evidence="13">Pre-mRNA-splicing factor</fullName>
    </submittedName>
</protein>
<keyword evidence="8" id="KW-0508">mRNA splicing</keyword>
<evidence type="ECO:0000313" key="14">
    <source>
        <dbReference type="Proteomes" id="UP000279236"/>
    </source>
</evidence>
<keyword evidence="9" id="KW-0539">Nucleus</keyword>
<dbReference type="GO" id="GO:0071007">
    <property type="term" value="C:U2-type catalytic step 2 spliceosome"/>
    <property type="evidence" value="ECO:0007669"/>
    <property type="project" value="TreeGrafter"/>
</dbReference>
<dbReference type="SUPFAM" id="SSF54928">
    <property type="entry name" value="RNA-binding domain, RBD"/>
    <property type="match status" value="1"/>
</dbReference>
<dbReference type="AlphaFoldDB" id="A0A427Y1J7"/>
<dbReference type="OrthoDB" id="10251848at2759"/>
<feature type="domain" description="RRM" evidence="12">
    <location>
        <begin position="133"/>
        <end position="210"/>
    </location>
</feature>
<evidence type="ECO:0000256" key="9">
    <source>
        <dbReference type="ARBA" id="ARBA00023242"/>
    </source>
</evidence>
<evidence type="ECO:0000256" key="8">
    <source>
        <dbReference type="ARBA" id="ARBA00023187"/>
    </source>
</evidence>
<proteinExistence type="predicted"/>
<keyword evidence="4" id="KW-0747">Spliceosome</keyword>
<evidence type="ECO:0000256" key="6">
    <source>
        <dbReference type="ARBA" id="ARBA00022833"/>
    </source>
</evidence>
<dbReference type="GeneID" id="39591064"/>
<dbReference type="EMBL" id="RSCE01000003">
    <property type="protein sequence ID" value="RSH84957.1"/>
    <property type="molecule type" value="Genomic_DNA"/>
</dbReference>
<evidence type="ECO:0000256" key="5">
    <source>
        <dbReference type="ARBA" id="ARBA00022771"/>
    </source>
</evidence>
<dbReference type="Gene3D" id="3.30.70.330">
    <property type="match status" value="1"/>
</dbReference>
<dbReference type="GO" id="GO:0000974">
    <property type="term" value="C:Prp19 complex"/>
    <property type="evidence" value="ECO:0007669"/>
    <property type="project" value="TreeGrafter"/>
</dbReference>
<dbReference type="PANTHER" id="PTHR14089:SF2">
    <property type="entry name" value="PRE-MRNA-SPLICING FACTOR CWC2"/>
    <property type="match status" value="1"/>
</dbReference>
<dbReference type="STRING" id="105984.A0A427Y1J7"/>
<dbReference type="SMART" id="SM00360">
    <property type="entry name" value="RRM"/>
    <property type="match status" value="1"/>
</dbReference>
<dbReference type="InterPro" id="IPR012677">
    <property type="entry name" value="Nucleotide-bd_a/b_plait_sf"/>
</dbReference>
<organism evidence="13 14">
    <name type="scientific">Apiotrichum porosum</name>
    <dbReference type="NCBI Taxonomy" id="105984"/>
    <lineage>
        <taxon>Eukaryota</taxon>
        <taxon>Fungi</taxon>
        <taxon>Dikarya</taxon>
        <taxon>Basidiomycota</taxon>
        <taxon>Agaricomycotina</taxon>
        <taxon>Tremellomycetes</taxon>
        <taxon>Trichosporonales</taxon>
        <taxon>Trichosporonaceae</taxon>
        <taxon>Apiotrichum</taxon>
    </lineage>
</organism>
<evidence type="ECO:0000256" key="3">
    <source>
        <dbReference type="ARBA" id="ARBA00022723"/>
    </source>
</evidence>
<dbReference type="GO" id="GO:0006397">
    <property type="term" value="P:mRNA processing"/>
    <property type="evidence" value="ECO:0007669"/>
    <property type="project" value="UniProtKB-KW"/>
</dbReference>
<dbReference type="InterPro" id="IPR039171">
    <property type="entry name" value="Cwc2/Slt11"/>
</dbReference>
<dbReference type="CDD" id="cd12360">
    <property type="entry name" value="RRM_cwf2"/>
    <property type="match status" value="1"/>
</dbReference>
<evidence type="ECO:0000313" key="13">
    <source>
        <dbReference type="EMBL" id="RSH84957.1"/>
    </source>
</evidence>
<evidence type="ECO:0000256" key="2">
    <source>
        <dbReference type="ARBA" id="ARBA00022664"/>
    </source>
</evidence>
<keyword evidence="6" id="KW-0862">Zinc</keyword>
<dbReference type="PANTHER" id="PTHR14089">
    <property type="entry name" value="PRE-MRNA-SPLICING FACTOR RBM22"/>
    <property type="match status" value="1"/>
</dbReference>
<dbReference type="FunFam" id="3.30.70.330:FF:000502">
    <property type="entry name" value="Pre-mRNA-splicing factor cwc2, putative"/>
    <property type="match status" value="1"/>
</dbReference>
<dbReference type="InterPro" id="IPR032297">
    <property type="entry name" value="Torus"/>
</dbReference>
<evidence type="ECO:0000256" key="10">
    <source>
        <dbReference type="PROSITE-ProRule" id="PRU00176"/>
    </source>
</evidence>
<reference evidence="13 14" key="1">
    <citation type="submission" date="2018-11" db="EMBL/GenBank/DDBJ databases">
        <title>Genome sequence of Apiotrichum porosum DSM 27194.</title>
        <authorList>
            <person name="Aliyu H."/>
            <person name="Gorte O."/>
            <person name="Ochsenreither K."/>
        </authorList>
    </citation>
    <scope>NUCLEOTIDE SEQUENCE [LARGE SCALE GENOMIC DNA]</scope>
    <source>
        <strain evidence="13 14">DSM 27194</strain>
    </source>
</reference>
<evidence type="ECO:0000256" key="7">
    <source>
        <dbReference type="ARBA" id="ARBA00022884"/>
    </source>
</evidence>
<keyword evidence="14" id="KW-1185">Reference proteome</keyword>
<evidence type="ECO:0000256" key="11">
    <source>
        <dbReference type="SAM" id="MobiDB-lite"/>
    </source>
</evidence>
<comment type="caution">
    <text evidence="13">The sequence shown here is derived from an EMBL/GenBank/DDBJ whole genome shotgun (WGS) entry which is preliminary data.</text>
</comment>
<evidence type="ECO:0000256" key="4">
    <source>
        <dbReference type="ARBA" id="ARBA00022728"/>
    </source>
</evidence>
<dbReference type="Pfam" id="PF00076">
    <property type="entry name" value="RRM_1"/>
    <property type="match status" value="1"/>
</dbReference>
<feature type="region of interest" description="Disordered" evidence="11">
    <location>
        <begin position="265"/>
        <end position="298"/>
    </location>
</feature>
<gene>
    <name evidence="13" type="primary">CWC2</name>
    <name evidence="13" type="ORF">EHS24_006521</name>
</gene>
<dbReference type="GO" id="GO:0008270">
    <property type="term" value="F:zinc ion binding"/>
    <property type="evidence" value="ECO:0007669"/>
    <property type="project" value="UniProtKB-KW"/>
</dbReference>
<keyword evidence="7 10" id="KW-0694">RNA-binding</keyword>
<dbReference type="GO" id="GO:0017070">
    <property type="term" value="F:U6 snRNA binding"/>
    <property type="evidence" value="ECO:0007669"/>
    <property type="project" value="TreeGrafter"/>
</dbReference>
<dbReference type="InterPro" id="IPR035979">
    <property type="entry name" value="RBD_domain_sf"/>
</dbReference>
<keyword evidence="5" id="KW-0863">Zinc-finger</keyword>
<sequence length="345" mass="37863">MPSEPPKRKLRAARIQVKPGDVDLTEKVQAGKEYNIWYNKWAGGDKEDALSIPAASSRAMLGTPAPTQPTTASAACSLPVVAAPMGESECAYLHRLPAPGATSDHSRDCFGREKHAEYRDDMGGVGSFSRTNRTLYIGKMHEGPDKDQTKNTLLRHFGEWGKISKYNILHNRGIAFVQYEHEGNAQFAKEAMQCQSMDMDEILNVRWATEDPNPGGKKAEDARVAEEGRKVIASKLDDKLVEAAQSLRALEEGKEEDFYPILPEEPESEDEQQQQQQQDDSRPVKRARGGDSTGLLGGDALENIKFYAELARKQAEEARTRKVPAAAAKASSGVALLGGYDSDSD</sequence>
<feature type="region of interest" description="Disordered" evidence="11">
    <location>
        <begin position="315"/>
        <end position="345"/>
    </location>
</feature>
<dbReference type="Pfam" id="PF16131">
    <property type="entry name" value="Torus"/>
    <property type="match status" value="1"/>
</dbReference>
<dbReference type="GO" id="GO:0071006">
    <property type="term" value="C:U2-type catalytic step 1 spliceosome"/>
    <property type="evidence" value="ECO:0007669"/>
    <property type="project" value="TreeGrafter"/>
</dbReference>
<dbReference type="InterPro" id="IPR034181">
    <property type="entry name" value="Cwc2_RRM"/>
</dbReference>
<dbReference type="GO" id="GO:0036002">
    <property type="term" value="F:pre-mRNA binding"/>
    <property type="evidence" value="ECO:0007669"/>
    <property type="project" value="TreeGrafter"/>
</dbReference>
<dbReference type="Proteomes" id="UP000279236">
    <property type="component" value="Unassembled WGS sequence"/>
</dbReference>
<dbReference type="GO" id="GO:0008380">
    <property type="term" value="P:RNA splicing"/>
    <property type="evidence" value="ECO:0007669"/>
    <property type="project" value="UniProtKB-KW"/>
</dbReference>
<evidence type="ECO:0000256" key="1">
    <source>
        <dbReference type="ARBA" id="ARBA00004123"/>
    </source>
</evidence>